<comment type="caution">
    <text evidence="2">The sequence shown here is derived from an EMBL/GenBank/DDBJ whole genome shotgun (WGS) entry which is preliminary data.</text>
</comment>
<dbReference type="EMBL" id="BLXZ01000003">
    <property type="protein sequence ID" value="GFO68064.1"/>
    <property type="molecule type" value="Genomic_DNA"/>
</dbReference>
<proteinExistence type="predicted"/>
<reference evidence="3" key="1">
    <citation type="submission" date="2020-06" db="EMBL/GenBank/DDBJ databases">
        <title>Draft genomic sequecing of Geomonas sp. Red745.</title>
        <authorList>
            <person name="Itoh H."/>
            <person name="Xu Z.X."/>
            <person name="Ushijima N."/>
            <person name="Masuda Y."/>
            <person name="Shiratori Y."/>
            <person name="Senoo K."/>
        </authorList>
    </citation>
    <scope>NUCLEOTIDE SEQUENCE [LARGE SCALE GENOMIC DNA]</scope>
    <source>
        <strain evidence="3">Red745</strain>
    </source>
</reference>
<feature type="region of interest" description="Disordered" evidence="1">
    <location>
        <begin position="1"/>
        <end position="85"/>
    </location>
</feature>
<gene>
    <name evidence="2" type="ORF">GMLC_16430</name>
</gene>
<name>A0A6V8N7Z6_9BACT</name>
<protein>
    <submittedName>
        <fullName evidence="2">Uncharacterized protein</fullName>
    </submittedName>
</protein>
<accession>A0A6V8N7Z6</accession>
<organism evidence="2 3">
    <name type="scientific">Geomonas limicola</name>
    <dbReference type="NCBI Taxonomy" id="2740186"/>
    <lineage>
        <taxon>Bacteria</taxon>
        <taxon>Pseudomonadati</taxon>
        <taxon>Thermodesulfobacteriota</taxon>
        <taxon>Desulfuromonadia</taxon>
        <taxon>Geobacterales</taxon>
        <taxon>Geobacteraceae</taxon>
        <taxon>Geomonas</taxon>
    </lineage>
</organism>
<keyword evidence="3" id="KW-1185">Reference proteome</keyword>
<evidence type="ECO:0000313" key="3">
    <source>
        <dbReference type="Proteomes" id="UP000587586"/>
    </source>
</evidence>
<dbReference type="Proteomes" id="UP000587586">
    <property type="component" value="Unassembled WGS sequence"/>
</dbReference>
<dbReference type="AlphaFoldDB" id="A0A6V8N7Z6"/>
<evidence type="ECO:0000256" key="1">
    <source>
        <dbReference type="SAM" id="MobiDB-lite"/>
    </source>
</evidence>
<sequence length="102" mass="10301">MQSAGTTEGFSHLPVTAENAAQQRGSSGMENAPATWPESPPPASGTAGSAPHSVPYQAPAALAPGGLVFPDINGSRKKKGPSLTATGLSQEITGVQLRDTFT</sequence>
<feature type="compositionally biased region" description="Polar residues" evidence="1">
    <location>
        <begin position="19"/>
        <end position="29"/>
    </location>
</feature>
<evidence type="ECO:0000313" key="2">
    <source>
        <dbReference type="EMBL" id="GFO68064.1"/>
    </source>
</evidence>